<evidence type="ECO:0000256" key="8">
    <source>
        <dbReference type="ARBA" id="ARBA00063781"/>
    </source>
</evidence>
<dbReference type="InterPro" id="IPR013783">
    <property type="entry name" value="Ig-like_fold"/>
</dbReference>
<feature type="domain" description="Alpha-2-macroglobulin" evidence="11">
    <location>
        <begin position="653"/>
        <end position="743"/>
    </location>
</feature>
<evidence type="ECO:0000256" key="3">
    <source>
        <dbReference type="ARBA" id="ARBA00022729"/>
    </source>
</evidence>
<keyword evidence="5" id="KW-1015">Disulfide bond</keyword>
<dbReference type="Pfam" id="PF01835">
    <property type="entry name" value="MG2"/>
    <property type="match status" value="1"/>
</dbReference>
<dbReference type="SMART" id="SM01361">
    <property type="entry name" value="A2M_recep"/>
    <property type="match status" value="1"/>
</dbReference>
<dbReference type="GO" id="GO:0005615">
    <property type="term" value="C:extracellular space"/>
    <property type="evidence" value="ECO:0007669"/>
    <property type="project" value="InterPro"/>
</dbReference>
<dbReference type="SUPFAM" id="SSF49410">
    <property type="entry name" value="Alpha-macroglobulin receptor domain"/>
    <property type="match status" value="1"/>
</dbReference>
<dbReference type="Pfam" id="PF17791">
    <property type="entry name" value="MG3"/>
    <property type="match status" value="1"/>
</dbReference>
<dbReference type="Pfam" id="PF07677">
    <property type="entry name" value="A2M_recep"/>
    <property type="match status" value="1"/>
</dbReference>
<dbReference type="InterPro" id="IPR041813">
    <property type="entry name" value="A2M_TED"/>
</dbReference>
<reference evidence="13" key="1">
    <citation type="submission" date="2023-07" db="EMBL/GenBank/DDBJ databases">
        <title>Chromosome-level genome assembly of Artemia franciscana.</title>
        <authorList>
            <person name="Jo E."/>
        </authorList>
    </citation>
    <scope>NUCLEOTIDE SEQUENCE</scope>
    <source>
        <tissue evidence="13">Whole body</tissue>
    </source>
</reference>
<comment type="caution">
    <text evidence="13">The sequence shown here is derived from an EMBL/GenBank/DDBJ whole genome shotgun (WGS) entry which is preliminary data.</text>
</comment>
<dbReference type="InterPro" id="IPR008930">
    <property type="entry name" value="Terpenoid_cyclase/PrenylTrfase"/>
</dbReference>
<dbReference type="SUPFAM" id="SSF81296">
    <property type="entry name" value="E set domains"/>
    <property type="match status" value="1"/>
</dbReference>
<evidence type="ECO:0000256" key="7">
    <source>
        <dbReference type="ARBA" id="ARBA00057615"/>
    </source>
</evidence>
<dbReference type="Gene3D" id="2.20.130.20">
    <property type="match status" value="1"/>
</dbReference>
<evidence type="ECO:0000256" key="1">
    <source>
        <dbReference type="ARBA" id="ARBA00010952"/>
    </source>
</evidence>
<evidence type="ECO:0000259" key="11">
    <source>
        <dbReference type="SMART" id="SM01360"/>
    </source>
</evidence>
<evidence type="ECO:0000259" key="10">
    <source>
        <dbReference type="SMART" id="SM01359"/>
    </source>
</evidence>
<organism evidence="13 14">
    <name type="scientific">Artemia franciscana</name>
    <name type="common">Brine shrimp</name>
    <name type="synonym">Artemia sanfranciscana</name>
    <dbReference type="NCBI Taxonomy" id="6661"/>
    <lineage>
        <taxon>Eukaryota</taxon>
        <taxon>Metazoa</taxon>
        <taxon>Ecdysozoa</taxon>
        <taxon>Arthropoda</taxon>
        <taxon>Crustacea</taxon>
        <taxon>Branchiopoda</taxon>
        <taxon>Anostraca</taxon>
        <taxon>Artemiidae</taxon>
        <taxon>Artemia</taxon>
    </lineage>
</organism>
<evidence type="ECO:0000313" key="13">
    <source>
        <dbReference type="EMBL" id="KAK2708641.1"/>
    </source>
</evidence>
<dbReference type="Gene3D" id="1.50.10.20">
    <property type="match status" value="1"/>
</dbReference>
<proteinExistence type="inferred from homology"/>
<dbReference type="Proteomes" id="UP001187531">
    <property type="component" value="Unassembled WGS sequence"/>
</dbReference>
<dbReference type="SMART" id="SM01419">
    <property type="entry name" value="Thiol-ester_cl"/>
    <property type="match status" value="1"/>
</dbReference>
<name>A0AA88L0V8_ARTSF</name>
<dbReference type="PANTHER" id="PTHR11412">
    <property type="entry name" value="MACROGLOBULIN / COMPLEMENT"/>
    <property type="match status" value="1"/>
</dbReference>
<dbReference type="Gene3D" id="6.20.50.160">
    <property type="match status" value="1"/>
</dbReference>
<sequence length="1354" mass="151838">VAVKRRETLTLVQTDKPWYKPGQTVKFRVLSLDYHLKPIYEVFKRISIQDPAGTVVELWKNIVPEEGMLQLELQLSDEPIQGTWQIKVEQGSVQTHKMFSVKEFVLPRFEVQIKAPAKIGKNDSDFEVEVCATYSYGQPCQMGYKLSAVIDKSWSRFWQRDWMHLVSEPIQTEDSMTRSYLHVSGKGLGCHKTTIKMSEFTPPYVSNEWYSMKIGLFVVVTEDGSGISFNKTTSIDLKDSSYTIEMDEADVFKLGIPVIGQVTLKTEDKTSVSNKFIELCLSSRCTNFTMPEQCKNSTTDKNGNIEYSFVPTIANCTSYTVTGTMGKAVGRRRLKQVYSPSETGMEFFNLTKVQRCDTVKPLEISLMLTGDSNDVFDVHFQVVSRGDLVHKEVKTISFSLLPTLHLTEYQTFSPNNSTGSTKELKTVSFSYKPSCLDAPKAMLMAYTLRGNGELQTAVTELEIKPRFLNDVKMKWSSSQRKPGEKVKLSVSGKKNSICGSVVVDKSVTFLEPENQLDENTVFDRLADFSIKRYDGTSEVTPDYQYCKKDQDDINDDDTDLRKRRSFGWYGSTTLHQEAVAAFDETGLFVLSDVELQNRPCLKIEYSLDIYPVAEEYSLIFPLSANRDIPSPQALYSTDDSESGVEVRSYFPETWLWDSFSLDDNGNHVQYVETPHTITTWTGRTLCVSRDTGFGMSAKADLEVFQLFFVELNLPYSVKRGEILTLKVSAFNYAQFSLPIALKIRESDEYNVLSGNEVPSRCVSGQSKSTFIFKIEPKILGSVNITVDGFLDELFDADCGPETIPSTRDTVVKPLLVIPEGLPVEKTFAGMLCPKTFEDDNVTIWNLELPENSIEGSARAWINVVGDIMGPSIDGLSSLVRLPTGCGEQNMIIFTPIVYLLQYLDSTKQADPELFQKAIGYLKTGYQRELTYRHEDGSFSAFGKSDKSGSMWLTAFVVRSFAGAKDFINIDENDLTRSRNWILRNQMENGCFPSIGKVLHSELKGGIKGDDSSIGLSAFVLASLTENGLNSSDFAIQNGINCLKSESNLTTYVSSLTAYALLKAGDIEAAHMRMKELINIAKSENSLIWWEQGDSKALAVEMTSYNLMTLTMLSQLKDDNEIKAIAYSCVRWISQQRNGNGGFYSTQDTVVALQALASYTMTYPSKDLNMILRIDAEDMEEVVNLTEEKKIVLKRLKLPTVPTQIEIFAAGQGCAIAQAVLRYNIAIESDNAAFNIDADISNDLGVLAVAGCVKYAYENGTSNMAVVDIEIPSGKIPNEDSLMSMKNNKDKKIKRIDVNEGHMYIYYDSLDSTLQCFDFKLDSEFEVSNLKDSAIVVYDYYAPQKRAKTVLKPHL</sequence>
<comment type="similarity">
    <text evidence="1">Belongs to the protease inhibitor I39 (alpha-2-macroglobulin) family.</text>
</comment>
<dbReference type="PANTHER" id="PTHR11412:SF171">
    <property type="entry name" value="PREGNANCY ZONE PROTEIN-LIKE PROTEIN"/>
    <property type="match status" value="1"/>
</dbReference>
<keyword evidence="2" id="KW-0646">Protease inhibitor</keyword>
<dbReference type="InterPro" id="IPR050473">
    <property type="entry name" value="A2M/Complement_sys"/>
</dbReference>
<dbReference type="Pfam" id="PF07678">
    <property type="entry name" value="TED_complement"/>
    <property type="match status" value="1"/>
</dbReference>
<evidence type="ECO:0000256" key="4">
    <source>
        <dbReference type="ARBA" id="ARBA00022900"/>
    </source>
</evidence>
<evidence type="ECO:0000259" key="12">
    <source>
        <dbReference type="SMART" id="SM01361"/>
    </source>
</evidence>
<dbReference type="Gene3D" id="2.60.40.1940">
    <property type="match status" value="1"/>
</dbReference>
<protein>
    <recommendedName>
        <fullName evidence="9">TEP1-F</fullName>
    </recommendedName>
</protein>
<dbReference type="SMART" id="SM01360">
    <property type="entry name" value="A2M"/>
    <property type="match status" value="1"/>
</dbReference>
<feature type="domain" description="Alpha-macroglobulin receptor-binding" evidence="12">
    <location>
        <begin position="1261"/>
        <end position="1350"/>
    </location>
</feature>
<dbReference type="Gene3D" id="2.60.120.1540">
    <property type="match status" value="1"/>
</dbReference>
<evidence type="ECO:0000313" key="14">
    <source>
        <dbReference type="Proteomes" id="UP001187531"/>
    </source>
</evidence>
<dbReference type="InterPro" id="IPR009048">
    <property type="entry name" value="A-macroglobulin_rcpt-bd"/>
</dbReference>
<dbReference type="Pfam" id="PF07703">
    <property type="entry name" value="A2M_BRD"/>
    <property type="match status" value="1"/>
</dbReference>
<dbReference type="Pfam" id="PF00207">
    <property type="entry name" value="A2M"/>
    <property type="match status" value="1"/>
</dbReference>
<evidence type="ECO:0000256" key="5">
    <source>
        <dbReference type="ARBA" id="ARBA00023157"/>
    </source>
</evidence>
<dbReference type="InterPro" id="IPR011626">
    <property type="entry name" value="Alpha-macroglobulin_TED"/>
</dbReference>
<dbReference type="SUPFAM" id="SSF48239">
    <property type="entry name" value="Terpenoid cyclases/Protein prenyltransferases"/>
    <property type="match status" value="1"/>
</dbReference>
<feature type="non-terminal residue" evidence="13">
    <location>
        <position position="1"/>
    </location>
</feature>
<dbReference type="Gene3D" id="2.60.40.690">
    <property type="entry name" value="Alpha-macroglobulin, receptor-binding domain"/>
    <property type="match status" value="1"/>
</dbReference>
<keyword evidence="4" id="KW-0722">Serine protease inhibitor</keyword>
<dbReference type="SMART" id="SM01359">
    <property type="entry name" value="A2M_N_2"/>
    <property type="match status" value="1"/>
</dbReference>
<dbReference type="Gene3D" id="2.60.40.10">
    <property type="entry name" value="Immunoglobulins"/>
    <property type="match status" value="2"/>
</dbReference>
<dbReference type="InterPro" id="IPR047565">
    <property type="entry name" value="Alpha-macroglob_thiol-ester_cl"/>
</dbReference>
<dbReference type="InterPro" id="IPR001599">
    <property type="entry name" value="Macroglobln_a2"/>
</dbReference>
<gene>
    <name evidence="13" type="ORF">QYM36_014292</name>
</gene>
<dbReference type="PROSITE" id="PS00477">
    <property type="entry name" value="ALPHA_2_MACROGLOBULIN"/>
    <property type="match status" value="1"/>
</dbReference>
<keyword evidence="3" id="KW-0732">Signal</keyword>
<comment type="function">
    <text evidence="7">Binds covalently through a thioester bond to the pathogen surface resulting in pathogen clearance.</text>
</comment>
<comment type="subunit">
    <text evidence="8">Heterodimer of a TEP1-N chain and an TEP1-C chain non-covalently linked. Forms a complex composed of TEP1-N and TEP1-C heterodimer, LRIM1 and APL1C; the interaction stabilizes TEP1-N and TEP1-C heterodimer, prevents its binding to tissues while circulating in the hemolymph and protects the thioester bond from hydrolysis. Mature TEP1 and to a lesser extent full-length TEP1 interact with SPCLIP1; the interaction is induced by microbial infection.</text>
</comment>
<dbReference type="CDD" id="cd02897">
    <property type="entry name" value="A2M_2"/>
    <property type="match status" value="1"/>
</dbReference>
<keyword evidence="6" id="KW-0325">Glycoprotein</keyword>
<dbReference type="InterPro" id="IPR036595">
    <property type="entry name" value="A-macroglobulin_rcpt-bd_sf"/>
</dbReference>
<dbReference type="InterPro" id="IPR014756">
    <property type="entry name" value="Ig_E-set"/>
</dbReference>
<dbReference type="GO" id="GO:0004867">
    <property type="term" value="F:serine-type endopeptidase inhibitor activity"/>
    <property type="evidence" value="ECO:0007669"/>
    <property type="project" value="UniProtKB-KW"/>
</dbReference>
<feature type="domain" description="Alpha-2-macroglobulin bait region" evidence="10">
    <location>
        <begin position="345"/>
        <end position="510"/>
    </location>
</feature>
<dbReference type="EMBL" id="JAVRJZ010000018">
    <property type="protein sequence ID" value="KAK2708641.1"/>
    <property type="molecule type" value="Genomic_DNA"/>
</dbReference>
<dbReference type="FunFam" id="2.60.40.1930:FF:000001">
    <property type="entry name" value="CD109 isoform 3"/>
    <property type="match status" value="1"/>
</dbReference>
<dbReference type="InterPro" id="IPR011625">
    <property type="entry name" value="A2M_N_BRD"/>
</dbReference>
<keyword evidence="14" id="KW-1185">Reference proteome</keyword>
<evidence type="ECO:0000256" key="9">
    <source>
        <dbReference type="ARBA" id="ARBA00078071"/>
    </source>
</evidence>
<evidence type="ECO:0000256" key="2">
    <source>
        <dbReference type="ARBA" id="ARBA00022690"/>
    </source>
</evidence>
<dbReference type="InterPro" id="IPR041555">
    <property type="entry name" value="MG3"/>
</dbReference>
<dbReference type="InterPro" id="IPR019742">
    <property type="entry name" value="MacrogloblnA2_CS"/>
</dbReference>
<evidence type="ECO:0000256" key="6">
    <source>
        <dbReference type="ARBA" id="ARBA00023180"/>
    </source>
</evidence>
<dbReference type="InterPro" id="IPR002890">
    <property type="entry name" value="MG2"/>
</dbReference>
<accession>A0AA88L0V8</accession>
<dbReference type="Gene3D" id="2.60.40.1930">
    <property type="match status" value="1"/>
</dbReference>